<evidence type="ECO:0000313" key="2">
    <source>
        <dbReference type="Proteomes" id="UP001434883"/>
    </source>
</evidence>
<gene>
    <name evidence="1" type="primary">CHD6_2</name>
    <name evidence="1" type="ORF">XENOCAPTIV_008930</name>
</gene>
<reference evidence="1 2" key="1">
    <citation type="submission" date="2021-06" db="EMBL/GenBank/DDBJ databases">
        <authorList>
            <person name="Palmer J.M."/>
        </authorList>
    </citation>
    <scope>NUCLEOTIDE SEQUENCE [LARGE SCALE GENOMIC DNA]</scope>
    <source>
        <strain evidence="1 2">XC_2019</strain>
        <tissue evidence="1">Muscle</tissue>
    </source>
</reference>
<evidence type="ECO:0000313" key="1">
    <source>
        <dbReference type="EMBL" id="MEQ2218851.1"/>
    </source>
</evidence>
<keyword evidence="2" id="KW-1185">Reference proteome</keyword>
<organism evidence="1 2">
    <name type="scientific">Xenoophorus captivus</name>
    <dbReference type="NCBI Taxonomy" id="1517983"/>
    <lineage>
        <taxon>Eukaryota</taxon>
        <taxon>Metazoa</taxon>
        <taxon>Chordata</taxon>
        <taxon>Craniata</taxon>
        <taxon>Vertebrata</taxon>
        <taxon>Euteleostomi</taxon>
        <taxon>Actinopterygii</taxon>
        <taxon>Neopterygii</taxon>
        <taxon>Teleostei</taxon>
        <taxon>Neoteleostei</taxon>
        <taxon>Acanthomorphata</taxon>
        <taxon>Ovalentaria</taxon>
        <taxon>Atherinomorphae</taxon>
        <taxon>Cyprinodontiformes</taxon>
        <taxon>Goodeidae</taxon>
        <taxon>Xenoophorus</taxon>
    </lineage>
</organism>
<dbReference type="PANTHER" id="PTHR46850:SF1">
    <property type="entry name" value="CHROMODOMAIN-HELICASE-DNA-BINDING PROTEIN 9"/>
    <property type="match status" value="1"/>
</dbReference>
<feature type="non-terminal residue" evidence="1">
    <location>
        <position position="1"/>
    </location>
</feature>
<sequence length="108" mass="12809">ASFVSSGNRTDISLDDPNFWQKWAKIAEVEIDARSEKESLVIDTPRVRKQTRHYNSFEDDELMEFSELESDSEERPCRTRRLGDRTRRYLRAECFRVEKNLLIFGYGV</sequence>
<comment type="caution">
    <text evidence="1">The sequence shown here is derived from an EMBL/GenBank/DDBJ whole genome shotgun (WGS) entry which is preliminary data.</text>
</comment>
<protein>
    <submittedName>
        <fullName evidence="1">Choline dehydrogenase 6</fullName>
    </submittedName>
</protein>
<proteinExistence type="predicted"/>
<dbReference type="EMBL" id="JAHRIN010077680">
    <property type="protein sequence ID" value="MEQ2218851.1"/>
    <property type="molecule type" value="Genomic_DNA"/>
</dbReference>
<accession>A0ABV0SEI3</accession>
<name>A0ABV0SEI3_9TELE</name>
<dbReference type="PANTHER" id="PTHR46850">
    <property type="entry name" value="CHROMODOMAIN-HELICASE-DNA-BINDING PROTEIN 9"/>
    <property type="match status" value="1"/>
</dbReference>
<dbReference type="InterPro" id="IPR051493">
    <property type="entry name" value="CHD"/>
</dbReference>
<dbReference type="Proteomes" id="UP001434883">
    <property type="component" value="Unassembled WGS sequence"/>
</dbReference>